<evidence type="ECO:0000313" key="2">
    <source>
        <dbReference type="Proteomes" id="UP001239462"/>
    </source>
</evidence>
<keyword evidence="2" id="KW-1185">Reference proteome</keyword>
<accession>A0ABT7PHU4</accession>
<comment type="caution">
    <text evidence="1">The sequence shown here is derived from an EMBL/GenBank/DDBJ whole genome shotgun (WGS) entry which is preliminary data.</text>
</comment>
<proteinExistence type="predicted"/>
<gene>
    <name evidence="1" type="ORF">QTN89_10490</name>
</gene>
<dbReference type="Proteomes" id="UP001239462">
    <property type="component" value="Unassembled WGS sequence"/>
</dbReference>
<name>A0ABT7PHU4_9BACT</name>
<protein>
    <submittedName>
        <fullName evidence="1">Uncharacterized protein</fullName>
    </submittedName>
</protein>
<evidence type="ECO:0000313" key="1">
    <source>
        <dbReference type="EMBL" id="MDM4015859.1"/>
    </source>
</evidence>
<dbReference type="RefSeq" id="WP_289163401.1">
    <property type="nucleotide sequence ID" value="NZ_JASZZN010000006.1"/>
</dbReference>
<reference evidence="1 2" key="1">
    <citation type="submission" date="2023-06" db="EMBL/GenBank/DDBJ databases">
        <title>Roseiconus lacunae JC819 isolated from Gulf of Mannar region, Tamil Nadu.</title>
        <authorList>
            <person name="Pk S."/>
            <person name="Ch S."/>
            <person name="Ch V.R."/>
        </authorList>
    </citation>
    <scope>NUCLEOTIDE SEQUENCE [LARGE SCALE GENOMIC DNA]</scope>
    <source>
        <strain evidence="1 2">JC819</strain>
    </source>
</reference>
<organism evidence="1 2">
    <name type="scientific">Roseiconus lacunae</name>
    <dbReference type="NCBI Taxonomy" id="2605694"/>
    <lineage>
        <taxon>Bacteria</taxon>
        <taxon>Pseudomonadati</taxon>
        <taxon>Planctomycetota</taxon>
        <taxon>Planctomycetia</taxon>
        <taxon>Pirellulales</taxon>
        <taxon>Pirellulaceae</taxon>
        <taxon>Roseiconus</taxon>
    </lineage>
</organism>
<dbReference type="EMBL" id="JASZZN010000006">
    <property type="protein sequence ID" value="MDM4015859.1"/>
    <property type="molecule type" value="Genomic_DNA"/>
</dbReference>
<sequence length="260" mass="28424">MFLYFIPTPQTTRCDHAMLAEYMLDSVIDTPVTCPVASGPDGDKGIVIVDNSLSAVPVPYQPQTQSWRKSLDTDAWIGYLGSTPPRCASLARENMLPGKPLKLSTGETIVIPIARRHIIADEQIYRTVALPRAMGRNPETKAWEPRSVVATYASLWNLLAGYLEAQEQAVRNSDSADTSVWFDYAPIHDLIVAAIGANYRIAHDEIEQLGIYDQSLQGPIIDILTDESTRQAWLKKKLRDLTSAGATSSAGPAPSTPASN</sequence>